<dbReference type="PROSITE" id="PS51192">
    <property type="entry name" value="HELICASE_ATP_BIND_1"/>
    <property type="match status" value="1"/>
</dbReference>
<feature type="domain" description="R3H" evidence="4">
    <location>
        <begin position="70"/>
        <end position="132"/>
    </location>
</feature>
<accession>A0A9Q0BKR1</accession>
<dbReference type="InterPro" id="IPR011545">
    <property type="entry name" value="DEAD/DEAH_box_helicase_dom"/>
</dbReference>
<dbReference type="PROSITE" id="PS51194">
    <property type="entry name" value="HELICASE_CTER"/>
    <property type="match status" value="1"/>
</dbReference>
<dbReference type="Pfam" id="PF21010">
    <property type="entry name" value="HA2_C"/>
    <property type="match status" value="1"/>
</dbReference>
<evidence type="ECO:0000259" key="5">
    <source>
        <dbReference type="PROSITE" id="PS51192"/>
    </source>
</evidence>
<dbReference type="Pfam" id="PF01424">
    <property type="entry name" value="R3H"/>
    <property type="match status" value="1"/>
</dbReference>
<feature type="domain" description="Helicase C-terminal" evidence="6">
    <location>
        <begin position="452"/>
        <end position="620"/>
    </location>
</feature>
<dbReference type="InterPro" id="IPR048333">
    <property type="entry name" value="HA2_WH"/>
</dbReference>
<dbReference type="SMART" id="SM00487">
    <property type="entry name" value="DEXDc"/>
    <property type="match status" value="1"/>
</dbReference>
<feature type="region of interest" description="Disordered" evidence="3">
    <location>
        <begin position="1"/>
        <end position="73"/>
    </location>
</feature>
<name>A0A9Q0BKR1_9MUSC</name>
<dbReference type="InterPro" id="IPR027417">
    <property type="entry name" value="P-loop_NTPase"/>
</dbReference>
<dbReference type="PANTHER" id="PTHR18934:SF213">
    <property type="entry name" value="3'-5' RNA HELICASE YTHDC2"/>
    <property type="match status" value="1"/>
</dbReference>
<sequence length="980" mass="109276">MADSRKEMAKGRREGKKKGAPPQGQALGVLVNGQGAGKSSSGGRTASKTKGSRSGKAAKEAGENADRLDREQEKALRQTVSDFLQGRDTELQLHGLTKAQRSHVHKLAQNRSIKTVSKGPEDNRILFMSRPQTGGLQHLFLDNVKLHMSTQLSKALKELSVHVERPLNTSTPASLRQQQHQDRRPSNFGLVGQRLIPPVALNRSMQQERQSLPIFQHREKILSVLQSEQVLIVQGATGSGKSTQLPQYILEWAAEHRSPVRIIVSQPRRIAATSVSERIAKERGEALGSTVGYQIRMNSKCSSHTALSLTTSGCLLRALAMDGEAFFRSTTHLIIDEVHERDLDTDFLLLVSKLELDKNRHLRLVLMSATMDLQALSKYFGGATVMDVEGRSFGVRIFHLEDILSKTGYMTYRMENFLGKPTGEEDAGELLAAYYGGRTIIDPDIDNDLIVSLLELLLRNGDSGAVIVYLPGYIDMTVLMERLESALPRNQIQIVLLHSHVDASEQRKVFRVYPGVRLKIILSTNIGQTSITIPDLLYVIDTGRCKMKTYDPGTDASQLTSVWISQADAQQRAGRAGRLRHGICYRLYDRDRFARMSLYTVPEIMRRSLDEICLLTKVAAPDRLIASFLAKALDPPQPEAVLQACSRLQLLGVLSELEERITPLGRIIAELPLGVQMAKCLVYSIYLRCASSMTIIAAFHSVKDPFVLTTDRGKKSGQLNARLLFAGDQMSDSLAALKLYKEFTSLSRTDIGDFCERNSVCRHSMDMFVSAVSTLRETVTRIFGANPAKLRLASSFAKDTNLIRLALTAGYYPKLAYMDRENKHQLVAEGDPFCQVSRNSCLLGRKKQKNMVSDWILFVEKTRTAEQRSSLEQTSLVSGLMVALAGGKHFRLEPLGSEVQLCLDSWIRIVCARDVARKIFQLRLLMEREVTELVQTRNLNKADEWLGPEAIRRLLQADVPSMCLAEGKSLPDEINCDKDY</sequence>
<proteinExistence type="predicted"/>
<evidence type="ECO:0000259" key="6">
    <source>
        <dbReference type="PROSITE" id="PS51194"/>
    </source>
</evidence>
<dbReference type="Proteomes" id="UP001059596">
    <property type="component" value="Unassembled WGS sequence"/>
</dbReference>
<organism evidence="7 8">
    <name type="scientific">Drosophila gunungcola</name>
    <name type="common">fruit fly</name>
    <dbReference type="NCBI Taxonomy" id="103775"/>
    <lineage>
        <taxon>Eukaryota</taxon>
        <taxon>Metazoa</taxon>
        <taxon>Ecdysozoa</taxon>
        <taxon>Arthropoda</taxon>
        <taxon>Hexapoda</taxon>
        <taxon>Insecta</taxon>
        <taxon>Pterygota</taxon>
        <taxon>Neoptera</taxon>
        <taxon>Endopterygota</taxon>
        <taxon>Diptera</taxon>
        <taxon>Brachycera</taxon>
        <taxon>Muscomorpha</taxon>
        <taxon>Ephydroidea</taxon>
        <taxon>Drosophilidae</taxon>
        <taxon>Drosophila</taxon>
        <taxon>Sophophora</taxon>
    </lineage>
</organism>
<dbReference type="GO" id="GO:0005524">
    <property type="term" value="F:ATP binding"/>
    <property type="evidence" value="ECO:0007669"/>
    <property type="project" value="UniProtKB-KW"/>
</dbReference>
<evidence type="ECO:0000259" key="4">
    <source>
        <dbReference type="PROSITE" id="PS51061"/>
    </source>
</evidence>
<dbReference type="CDD" id="cd02325">
    <property type="entry name" value="R3H"/>
    <property type="match status" value="1"/>
</dbReference>
<feature type="compositionally biased region" description="Polar residues" evidence="3">
    <location>
        <begin position="37"/>
        <end position="49"/>
    </location>
</feature>
<feature type="domain" description="Helicase ATP-binding" evidence="5">
    <location>
        <begin position="222"/>
        <end position="389"/>
    </location>
</feature>
<dbReference type="OrthoDB" id="6103986at2759"/>
<evidence type="ECO:0000256" key="2">
    <source>
        <dbReference type="ARBA" id="ARBA00022840"/>
    </source>
</evidence>
<dbReference type="GO" id="GO:0004386">
    <property type="term" value="F:helicase activity"/>
    <property type="evidence" value="ECO:0007669"/>
    <property type="project" value="TreeGrafter"/>
</dbReference>
<feature type="compositionally biased region" description="Basic and acidic residues" evidence="3">
    <location>
        <begin position="1"/>
        <end position="12"/>
    </location>
</feature>
<dbReference type="InterPro" id="IPR001650">
    <property type="entry name" value="Helicase_C-like"/>
</dbReference>
<dbReference type="Gene3D" id="1.20.120.1080">
    <property type="match status" value="1"/>
</dbReference>
<feature type="region of interest" description="Disordered" evidence="3">
    <location>
        <begin position="169"/>
        <end position="189"/>
    </location>
</feature>
<evidence type="ECO:0000256" key="1">
    <source>
        <dbReference type="ARBA" id="ARBA00022741"/>
    </source>
</evidence>
<keyword evidence="2" id="KW-0067">ATP-binding</keyword>
<dbReference type="InterPro" id="IPR001374">
    <property type="entry name" value="R3H_dom"/>
</dbReference>
<dbReference type="SUPFAM" id="SSF52540">
    <property type="entry name" value="P-loop containing nucleoside triphosphate hydrolases"/>
    <property type="match status" value="1"/>
</dbReference>
<dbReference type="CDD" id="cd17917">
    <property type="entry name" value="DEXHc_RHA-like"/>
    <property type="match status" value="1"/>
</dbReference>
<dbReference type="InterPro" id="IPR036867">
    <property type="entry name" value="R3H_dom_sf"/>
</dbReference>
<evidence type="ECO:0000313" key="7">
    <source>
        <dbReference type="EMBL" id="KAI8036092.1"/>
    </source>
</evidence>
<evidence type="ECO:0000313" key="8">
    <source>
        <dbReference type="Proteomes" id="UP001059596"/>
    </source>
</evidence>
<keyword evidence="8" id="KW-1185">Reference proteome</keyword>
<dbReference type="Pfam" id="PF00271">
    <property type="entry name" value="Helicase_C"/>
    <property type="match status" value="1"/>
</dbReference>
<dbReference type="InterPro" id="IPR007502">
    <property type="entry name" value="Helicase-assoc_dom"/>
</dbReference>
<dbReference type="Pfam" id="PF04408">
    <property type="entry name" value="WHD_HA2"/>
    <property type="match status" value="1"/>
</dbReference>
<dbReference type="InterPro" id="IPR014001">
    <property type="entry name" value="Helicase_ATP-bd"/>
</dbReference>
<dbReference type="AlphaFoldDB" id="A0A9Q0BKR1"/>
<keyword evidence="1" id="KW-0547">Nucleotide-binding</keyword>
<dbReference type="Pfam" id="PF00270">
    <property type="entry name" value="DEAD"/>
    <property type="match status" value="1"/>
</dbReference>
<dbReference type="Gene3D" id="3.40.50.300">
    <property type="entry name" value="P-loop containing nucleotide triphosphate hydrolases"/>
    <property type="match status" value="2"/>
</dbReference>
<dbReference type="SUPFAM" id="SSF82708">
    <property type="entry name" value="R3H domain"/>
    <property type="match status" value="1"/>
</dbReference>
<dbReference type="PROSITE" id="PS51061">
    <property type="entry name" value="R3H"/>
    <property type="match status" value="1"/>
</dbReference>
<gene>
    <name evidence="7" type="ORF">M5D96_011186</name>
</gene>
<reference evidence="7" key="1">
    <citation type="journal article" date="2023" name="Genome Biol. Evol.">
        <title>Long-read-based Genome Assembly of Drosophila gunungcola Reveals Fewer Chemosensory Genes in Flower-breeding Species.</title>
        <authorList>
            <person name="Negi A."/>
            <person name="Liao B.Y."/>
            <person name="Yeh S.D."/>
        </authorList>
    </citation>
    <scope>NUCLEOTIDE SEQUENCE</scope>
    <source>
        <strain evidence="7">Sukarami</strain>
    </source>
</reference>
<feature type="compositionally biased region" description="Polar residues" evidence="3">
    <location>
        <begin position="169"/>
        <end position="178"/>
    </location>
</feature>
<dbReference type="Pfam" id="PF07717">
    <property type="entry name" value="OB_NTP_bind"/>
    <property type="match status" value="1"/>
</dbReference>
<comment type="caution">
    <text evidence="7">The sequence shown here is derived from an EMBL/GenBank/DDBJ whole genome shotgun (WGS) entry which is preliminary data.</text>
</comment>
<protein>
    <submittedName>
        <fullName evidence="7">Uncharacterized protein</fullName>
    </submittedName>
</protein>
<dbReference type="PANTHER" id="PTHR18934">
    <property type="entry name" value="ATP-DEPENDENT RNA HELICASE"/>
    <property type="match status" value="1"/>
</dbReference>
<dbReference type="Gene3D" id="3.30.1370.50">
    <property type="entry name" value="R3H-like domain"/>
    <property type="match status" value="1"/>
</dbReference>
<dbReference type="InterPro" id="IPR011709">
    <property type="entry name" value="DEAD-box_helicase_OB_fold"/>
</dbReference>
<evidence type="ECO:0000256" key="3">
    <source>
        <dbReference type="SAM" id="MobiDB-lite"/>
    </source>
</evidence>
<dbReference type="EMBL" id="JAMKOV010000024">
    <property type="protein sequence ID" value="KAI8036092.1"/>
    <property type="molecule type" value="Genomic_DNA"/>
</dbReference>
<dbReference type="SMART" id="SM00847">
    <property type="entry name" value="HA2"/>
    <property type="match status" value="1"/>
</dbReference>
<dbReference type="GO" id="GO:0003723">
    <property type="term" value="F:RNA binding"/>
    <property type="evidence" value="ECO:0007669"/>
    <property type="project" value="TreeGrafter"/>
</dbReference>
<feature type="compositionally biased region" description="Basic and acidic residues" evidence="3">
    <location>
        <begin position="57"/>
        <end position="73"/>
    </location>
</feature>
<dbReference type="CDD" id="cd18791">
    <property type="entry name" value="SF2_C_RHA"/>
    <property type="match status" value="1"/>
</dbReference>
<dbReference type="SMART" id="SM00490">
    <property type="entry name" value="HELICc"/>
    <property type="match status" value="1"/>
</dbReference>